<evidence type="ECO:0000313" key="3">
    <source>
        <dbReference type="Proteomes" id="UP000004853"/>
    </source>
</evidence>
<protein>
    <submittedName>
        <fullName evidence="2">Uncharacterized protein</fullName>
    </submittedName>
</protein>
<feature type="transmembrane region" description="Helical" evidence="1">
    <location>
        <begin position="29"/>
        <end position="51"/>
    </location>
</feature>
<evidence type="ECO:0000313" key="2">
    <source>
        <dbReference type="EMBL" id="EGP46666.1"/>
    </source>
</evidence>
<keyword evidence="1" id="KW-0812">Transmembrane</keyword>
<keyword evidence="1" id="KW-1133">Transmembrane helix</keyword>
<dbReference type="Proteomes" id="UP000004853">
    <property type="component" value="Unassembled WGS sequence"/>
</dbReference>
<dbReference type="AlphaFoldDB" id="F7SYZ6"/>
<organism evidence="2 3">
    <name type="scientific">Achromobacter insuavis AXX-A</name>
    <dbReference type="NCBI Taxonomy" id="1003200"/>
    <lineage>
        <taxon>Bacteria</taxon>
        <taxon>Pseudomonadati</taxon>
        <taxon>Pseudomonadota</taxon>
        <taxon>Betaproteobacteria</taxon>
        <taxon>Burkholderiales</taxon>
        <taxon>Alcaligenaceae</taxon>
        <taxon>Achromobacter</taxon>
    </lineage>
</organism>
<feature type="transmembrane region" description="Helical" evidence="1">
    <location>
        <begin position="106"/>
        <end position="123"/>
    </location>
</feature>
<dbReference type="EMBL" id="AFRQ01000037">
    <property type="protein sequence ID" value="EGP46666.1"/>
    <property type="molecule type" value="Genomic_DNA"/>
</dbReference>
<evidence type="ECO:0000256" key="1">
    <source>
        <dbReference type="SAM" id="Phobius"/>
    </source>
</evidence>
<feature type="transmembrane region" description="Helical" evidence="1">
    <location>
        <begin position="165"/>
        <end position="184"/>
    </location>
</feature>
<accession>F7SYZ6</accession>
<feature type="transmembrane region" description="Helical" evidence="1">
    <location>
        <begin position="63"/>
        <end position="86"/>
    </location>
</feature>
<gene>
    <name evidence="2" type="ORF">AXXA_09498</name>
</gene>
<feature type="transmembrane region" description="Helical" evidence="1">
    <location>
        <begin position="135"/>
        <end position="153"/>
    </location>
</feature>
<name>F7SYZ6_9BURK</name>
<proteinExistence type="predicted"/>
<dbReference type="HOGENOM" id="CLU_772980_0_0_4"/>
<keyword evidence="1" id="KW-0472">Membrane</keyword>
<comment type="caution">
    <text evidence="2">The sequence shown here is derived from an EMBL/GenBank/DDBJ whole genome shotgun (WGS) entry which is preliminary data.</text>
</comment>
<sequence length="358" mass="38605">MLNFLAFLAMFLIGAMAWRQRQRAPQSAFGRWLPVLAVTVTAAAFWLPLFLETWQEVAQARNSTAVVYAVSPPFAMLLAVSIFYVLGQLGGALIWGEREVGDTDTSLFLVCATLMGAAVFMPVGTSSTYGFELNLFRSMLGWMLLAASFLIYGGRRCSRPARGTLAALCGVGLLLATAHGYARLNAMMGTPLKPRSLAGWVSIPFPDQGSVYLLPQVATDMVAMKEAVSAAHWRPGTYILDLTGISKGVLFYLGAKPIAHGWYSSVTPERDALAATALALRIIAPDLLRQAWVTKWETSVEGELPAAFLDDFQLGFPGRYTLVGAFRILPGYPKLQIWAPKSDSAAGQDAGGAVSNAK</sequence>
<dbReference type="PATRIC" id="fig|1003200.3.peg.1869"/>
<reference evidence="2 3" key="1">
    <citation type="submission" date="2011-06" db="EMBL/GenBank/DDBJ databases">
        <authorList>
            <person name="Bador J."/>
            <person name="Amoureux L."/>
            <person name="Neuwirth C."/>
        </authorList>
    </citation>
    <scope>NUCLEOTIDE SEQUENCE [LARGE SCALE GENOMIC DNA]</scope>
    <source>
        <strain evidence="2 3">AXX-A</strain>
    </source>
</reference>